<organism evidence="3 4">
    <name type="scientific">Klebsiella oxytoca</name>
    <dbReference type="NCBI Taxonomy" id="571"/>
    <lineage>
        <taxon>Bacteria</taxon>
        <taxon>Pseudomonadati</taxon>
        <taxon>Pseudomonadota</taxon>
        <taxon>Gammaproteobacteria</taxon>
        <taxon>Enterobacterales</taxon>
        <taxon>Enterobacteriaceae</taxon>
        <taxon>Klebsiella/Raoultella group</taxon>
        <taxon>Klebsiella</taxon>
    </lineage>
</organism>
<dbReference type="InterPro" id="IPR036937">
    <property type="entry name" value="Adhesion_dom_fimbrial_sf"/>
</dbReference>
<feature type="chain" id="PRO_5042909362" evidence="1">
    <location>
        <begin position="24"/>
        <end position="197"/>
    </location>
</feature>
<feature type="signal peptide" evidence="1">
    <location>
        <begin position="1"/>
        <end position="23"/>
    </location>
</feature>
<evidence type="ECO:0000313" key="3">
    <source>
        <dbReference type="EMBL" id="HAT1685488.1"/>
    </source>
</evidence>
<protein>
    <submittedName>
        <fullName evidence="3">Fimbrial protein</fullName>
    </submittedName>
</protein>
<dbReference type="PANTHER" id="PTHR33420">
    <property type="entry name" value="FIMBRIAL SUBUNIT ELFA-RELATED"/>
    <property type="match status" value="1"/>
</dbReference>
<gene>
    <name evidence="3" type="ORF">I8Y21_006359</name>
</gene>
<evidence type="ECO:0000313" key="4">
    <source>
        <dbReference type="Proteomes" id="UP000856143"/>
    </source>
</evidence>
<dbReference type="InterPro" id="IPR050263">
    <property type="entry name" value="Bact_Fimbrial_Adh_Pro"/>
</dbReference>
<evidence type="ECO:0000259" key="2">
    <source>
        <dbReference type="Pfam" id="PF00419"/>
    </source>
</evidence>
<dbReference type="GO" id="GO:0043709">
    <property type="term" value="P:cell adhesion involved in single-species biofilm formation"/>
    <property type="evidence" value="ECO:0007669"/>
    <property type="project" value="TreeGrafter"/>
</dbReference>
<dbReference type="AlphaFoldDB" id="A0AAN5RH50"/>
<reference evidence="3" key="2">
    <citation type="submission" date="2020-11" db="EMBL/GenBank/DDBJ databases">
        <authorList>
            <consortium name="NCBI Pathogen Detection Project"/>
        </authorList>
    </citation>
    <scope>NUCLEOTIDE SEQUENCE</scope>
    <source>
        <strain evidence="3">R404</strain>
    </source>
</reference>
<keyword evidence="1" id="KW-0732">Signal</keyword>
<reference evidence="3" key="1">
    <citation type="journal article" date="2018" name="Genome Biol.">
        <title>SKESA: strategic k-mer extension for scrupulous assemblies.</title>
        <authorList>
            <person name="Souvorov A."/>
            <person name="Agarwala R."/>
            <person name="Lipman D.J."/>
        </authorList>
    </citation>
    <scope>NUCLEOTIDE SEQUENCE</scope>
    <source>
        <strain evidence="3">R404</strain>
    </source>
</reference>
<feature type="domain" description="Fimbrial-type adhesion" evidence="2">
    <location>
        <begin position="38"/>
        <end position="196"/>
    </location>
</feature>
<dbReference type="Gene3D" id="2.60.40.1090">
    <property type="entry name" value="Fimbrial-type adhesion domain"/>
    <property type="match status" value="1"/>
</dbReference>
<dbReference type="Proteomes" id="UP000856143">
    <property type="component" value="Unassembled WGS sequence"/>
</dbReference>
<dbReference type="PANTHER" id="PTHR33420:SF11">
    <property type="entry name" value="FIMBRIAL-LIKE PROTEIN"/>
    <property type="match status" value="1"/>
</dbReference>
<dbReference type="SUPFAM" id="SSF49401">
    <property type="entry name" value="Bacterial adhesins"/>
    <property type="match status" value="1"/>
</dbReference>
<dbReference type="EMBL" id="DACSEO010000235">
    <property type="protein sequence ID" value="HAT1685488.1"/>
    <property type="molecule type" value="Genomic_DNA"/>
</dbReference>
<name>A0AAN5RH50_KLEOX</name>
<proteinExistence type="predicted"/>
<comment type="caution">
    <text evidence="3">The sequence shown here is derived from an EMBL/GenBank/DDBJ whole genome shotgun (WGS) entry which is preliminary data.</text>
</comment>
<dbReference type="InterPro" id="IPR000259">
    <property type="entry name" value="Adhesion_dom_fimbrial"/>
</dbReference>
<evidence type="ECO:0000256" key="1">
    <source>
        <dbReference type="SAM" id="SignalP"/>
    </source>
</evidence>
<accession>A0AAN5RH50</accession>
<dbReference type="InterPro" id="IPR008966">
    <property type="entry name" value="Adhesion_dom_sf"/>
</dbReference>
<dbReference type="Pfam" id="PF00419">
    <property type="entry name" value="Fimbrial"/>
    <property type="match status" value="1"/>
</dbReference>
<dbReference type="GO" id="GO:0009289">
    <property type="term" value="C:pilus"/>
    <property type="evidence" value="ECO:0007669"/>
    <property type="project" value="InterPro"/>
</dbReference>
<sequence>MFKKSVLAVTVVAAMMSAAPVWAADPAPTTGPFGSGTIHFTGTITNSPCSIAPGDDALTVSFGQVSHKELDADGKFTPSQPIVIHLTGCSFDPDTATPVTRPEGLMSKVQVSFGKAAVTTGIKAFANTASADAAQNVGVQLLESNNSTIINPNTASTAQQLQAGDNQLKFFARLLAVGGAATPGNFDASVTYTLTYL</sequence>